<dbReference type="Gene3D" id="3.80.10.10">
    <property type="entry name" value="Ribonuclease Inhibitor"/>
    <property type="match status" value="1"/>
</dbReference>
<dbReference type="OrthoDB" id="407146at2759"/>
<organism evidence="7 8">
    <name type="scientific">Cudoniella acicularis</name>
    <dbReference type="NCBI Taxonomy" id="354080"/>
    <lineage>
        <taxon>Eukaryota</taxon>
        <taxon>Fungi</taxon>
        <taxon>Dikarya</taxon>
        <taxon>Ascomycota</taxon>
        <taxon>Pezizomycotina</taxon>
        <taxon>Leotiomycetes</taxon>
        <taxon>Helotiales</taxon>
        <taxon>Tricladiaceae</taxon>
        <taxon>Cudoniella</taxon>
    </lineage>
</organism>
<evidence type="ECO:0000313" key="8">
    <source>
        <dbReference type="Proteomes" id="UP000566819"/>
    </source>
</evidence>
<protein>
    <recommendedName>
        <fullName evidence="6">F-box domain-containing protein</fullName>
    </recommendedName>
</protein>
<reference evidence="7 8" key="1">
    <citation type="submission" date="2020-03" db="EMBL/GenBank/DDBJ databases">
        <title>Draft Genome Sequence of Cudoniella acicularis.</title>
        <authorList>
            <person name="Buettner E."/>
            <person name="Kellner H."/>
        </authorList>
    </citation>
    <scope>NUCLEOTIDE SEQUENCE [LARGE SCALE GENOMIC DNA]</scope>
    <source>
        <strain evidence="7 8">DSM 108380</strain>
    </source>
</reference>
<comment type="caution">
    <text evidence="7">The sequence shown here is derived from an EMBL/GenBank/DDBJ whole genome shotgun (WGS) entry which is preliminary data.</text>
</comment>
<dbReference type="CDD" id="cd00501">
    <property type="entry name" value="Peptidase_C15"/>
    <property type="match status" value="1"/>
</dbReference>
<proteinExistence type="inferred from homology"/>
<accession>A0A8H4RE27</accession>
<dbReference type="Gene3D" id="3.40.630.20">
    <property type="entry name" value="Peptidase C15, pyroglutamyl peptidase I-like"/>
    <property type="match status" value="1"/>
</dbReference>
<evidence type="ECO:0000259" key="6">
    <source>
        <dbReference type="Pfam" id="PF12937"/>
    </source>
</evidence>
<evidence type="ECO:0000256" key="2">
    <source>
        <dbReference type="ARBA" id="ARBA00022490"/>
    </source>
</evidence>
<evidence type="ECO:0000256" key="1">
    <source>
        <dbReference type="ARBA" id="ARBA00006641"/>
    </source>
</evidence>
<keyword evidence="2" id="KW-0963">Cytoplasm</keyword>
<dbReference type="InterPro" id="IPR000816">
    <property type="entry name" value="Peptidase_C15"/>
</dbReference>
<dbReference type="Proteomes" id="UP000566819">
    <property type="component" value="Unassembled WGS sequence"/>
</dbReference>
<sequence>MGSHADELPQDDEITILVTGFAPFRQQYPVNPAWEIANALPPFLSASNPKSAEVPSLLELPRVRLLVYPEPVRVSYKVVRDLVPKLWEGQTIDYAVHIGMASGRKFYSVERGGHRTGYNARDVDGELLGDEERRAQEGDKWIWSGLPDELLTSVALDDVWRRWRTALPNTDVRVSEDAGRYLCDFIYYSSLAYLTKKEEERRVVFLHVPVQSDTAAIQVGVEACIELIRAIVQSGRMKNSGGVQQVALLTALTNSCTVMIQEWDGGSRLRGIQRVLMAFGNLPNELALDIFHRLESSKDLRALSISCQGLHRLVEPILYSSITQTGRTAIPCFVRTILEKPHLAQHVKKFTARVIPYMSQGPGNLGGQFWTKDHRADVQRLLWEISESAFGNVEFEEAHRWLCAFFSQDNWDATTAFLLRILPNLETLSFMTYYNGHGLRVTSPYFLNRTLEHSTLQQCFHSQPQYSLPKLQNISIVSCDLKTLLPFLQLKSATNLTLDKLSDAELEQNWFTMKDNGPGLQRLSVKGLAHSEVIKKLLHCLSKLTYLRYDYTPSLLPNEGYGLIPRTIGSGFSHLKDSLEELIITNLSETWCSTVYIPDDSYSSRSLGSLAKFTKLRRLEAPAFVLLGKGKGLRPDRLFGLPRMRYFTREQSLEFIHGLPSSLQHLTIASCELEVLDVLTVMFEFMRGDEWKTKKRNLKEVDLVFFKGIKLHLASRPWGWWDEEASELGIVLRRFMKSA</sequence>
<keyword evidence="5" id="KW-0788">Thiol protease</keyword>
<dbReference type="EMBL" id="JAAMPI010000819">
    <property type="protein sequence ID" value="KAF4628397.1"/>
    <property type="molecule type" value="Genomic_DNA"/>
</dbReference>
<dbReference type="GO" id="GO:0005829">
    <property type="term" value="C:cytosol"/>
    <property type="evidence" value="ECO:0007669"/>
    <property type="project" value="InterPro"/>
</dbReference>
<feature type="domain" description="F-box" evidence="6">
    <location>
        <begin position="280"/>
        <end position="324"/>
    </location>
</feature>
<dbReference type="SUPFAM" id="SSF52058">
    <property type="entry name" value="L domain-like"/>
    <property type="match status" value="1"/>
</dbReference>
<comment type="similarity">
    <text evidence="1">Belongs to the peptidase C15 family.</text>
</comment>
<dbReference type="InterPro" id="IPR036440">
    <property type="entry name" value="Peptidase_C15-like_sf"/>
</dbReference>
<dbReference type="AlphaFoldDB" id="A0A8H4RE27"/>
<evidence type="ECO:0000313" key="7">
    <source>
        <dbReference type="EMBL" id="KAF4628397.1"/>
    </source>
</evidence>
<dbReference type="GO" id="GO:0016920">
    <property type="term" value="F:pyroglutamyl-peptidase activity"/>
    <property type="evidence" value="ECO:0007669"/>
    <property type="project" value="InterPro"/>
</dbReference>
<keyword evidence="4" id="KW-0378">Hydrolase</keyword>
<evidence type="ECO:0000256" key="4">
    <source>
        <dbReference type="ARBA" id="ARBA00022801"/>
    </source>
</evidence>
<dbReference type="PANTHER" id="PTHR23402">
    <property type="entry name" value="PROTEASE FAMILY C15 PYROGLUTAMYL-PEPTIDASE I-RELATED"/>
    <property type="match status" value="1"/>
</dbReference>
<dbReference type="InterPro" id="IPR016125">
    <property type="entry name" value="Peptidase_C15-like"/>
</dbReference>
<gene>
    <name evidence="7" type="ORF">G7Y89_g9758</name>
</gene>
<evidence type="ECO:0000256" key="5">
    <source>
        <dbReference type="ARBA" id="ARBA00022807"/>
    </source>
</evidence>
<dbReference type="InterPro" id="IPR001810">
    <property type="entry name" value="F-box_dom"/>
</dbReference>
<dbReference type="InterPro" id="IPR032675">
    <property type="entry name" value="LRR_dom_sf"/>
</dbReference>
<dbReference type="PANTHER" id="PTHR23402:SF1">
    <property type="entry name" value="PYROGLUTAMYL-PEPTIDASE I"/>
    <property type="match status" value="1"/>
</dbReference>
<dbReference type="Pfam" id="PF12937">
    <property type="entry name" value="F-box-like"/>
    <property type="match status" value="1"/>
</dbReference>
<dbReference type="GO" id="GO:0006508">
    <property type="term" value="P:proteolysis"/>
    <property type="evidence" value="ECO:0007669"/>
    <property type="project" value="UniProtKB-KW"/>
</dbReference>
<keyword evidence="8" id="KW-1185">Reference proteome</keyword>
<keyword evidence="3" id="KW-0645">Protease</keyword>
<name>A0A8H4RE27_9HELO</name>
<dbReference type="SUPFAM" id="SSF53182">
    <property type="entry name" value="Pyrrolidone carboxyl peptidase (pyroglutamate aminopeptidase)"/>
    <property type="match status" value="1"/>
</dbReference>
<evidence type="ECO:0000256" key="3">
    <source>
        <dbReference type="ARBA" id="ARBA00022670"/>
    </source>
</evidence>
<dbReference type="Pfam" id="PF01470">
    <property type="entry name" value="Peptidase_C15"/>
    <property type="match status" value="1"/>
</dbReference>